<feature type="DNA-binding region" description="Homeobox" evidence="4">
    <location>
        <begin position="169"/>
        <end position="228"/>
    </location>
</feature>
<keyword evidence="3 4" id="KW-0539">Nucleus</keyword>
<protein>
    <recommendedName>
        <fullName evidence="7">Homeobox domain-containing protein</fullName>
    </recommendedName>
</protein>
<dbReference type="Gene3D" id="1.10.10.60">
    <property type="entry name" value="Homeodomain-like"/>
    <property type="match status" value="1"/>
</dbReference>
<keyword evidence="2 4" id="KW-0371">Homeobox</keyword>
<reference evidence="9" key="1">
    <citation type="submission" date="2024-06" db="EMBL/GenBank/DDBJ databases">
        <title>Multi-omics analyses provide insights into the biosynthesis of the anticancer antibiotic pleurotin in Hohenbuehelia grisea.</title>
        <authorList>
            <person name="Weaver J.A."/>
            <person name="Alberti F."/>
        </authorList>
    </citation>
    <scope>NUCLEOTIDE SEQUENCE [LARGE SCALE GENOMIC DNA]</scope>
    <source>
        <strain evidence="9">T-177</strain>
    </source>
</reference>
<keyword evidence="1 4" id="KW-0238">DNA-binding</keyword>
<feature type="region of interest" description="Disordered" evidence="6">
    <location>
        <begin position="224"/>
        <end position="244"/>
    </location>
</feature>
<keyword evidence="9" id="KW-1185">Reference proteome</keyword>
<dbReference type="CDD" id="cd00086">
    <property type="entry name" value="homeodomain"/>
    <property type="match status" value="1"/>
</dbReference>
<evidence type="ECO:0000259" key="7">
    <source>
        <dbReference type="PROSITE" id="PS50071"/>
    </source>
</evidence>
<evidence type="ECO:0000256" key="1">
    <source>
        <dbReference type="ARBA" id="ARBA00023125"/>
    </source>
</evidence>
<comment type="caution">
    <text evidence="8">The sequence shown here is derived from an EMBL/GenBank/DDBJ whole genome shotgun (WGS) entry which is preliminary data.</text>
</comment>
<accession>A0ABR3J7P3</accession>
<dbReference type="EMBL" id="JASNQZ010000011">
    <property type="protein sequence ID" value="KAL0951531.1"/>
    <property type="molecule type" value="Genomic_DNA"/>
</dbReference>
<feature type="region of interest" description="Disordered" evidence="6">
    <location>
        <begin position="546"/>
        <end position="574"/>
    </location>
</feature>
<feature type="domain" description="Homeobox" evidence="7">
    <location>
        <begin position="167"/>
        <end position="227"/>
    </location>
</feature>
<organism evidence="8 9">
    <name type="scientific">Hohenbuehelia grisea</name>
    <dbReference type="NCBI Taxonomy" id="104357"/>
    <lineage>
        <taxon>Eukaryota</taxon>
        <taxon>Fungi</taxon>
        <taxon>Dikarya</taxon>
        <taxon>Basidiomycota</taxon>
        <taxon>Agaricomycotina</taxon>
        <taxon>Agaricomycetes</taxon>
        <taxon>Agaricomycetidae</taxon>
        <taxon>Agaricales</taxon>
        <taxon>Pleurotineae</taxon>
        <taxon>Pleurotaceae</taxon>
        <taxon>Hohenbuehelia</taxon>
    </lineage>
</organism>
<dbReference type="PROSITE" id="PS50071">
    <property type="entry name" value="HOMEOBOX_2"/>
    <property type="match status" value="1"/>
</dbReference>
<dbReference type="InterPro" id="IPR017970">
    <property type="entry name" value="Homeobox_CS"/>
</dbReference>
<evidence type="ECO:0000313" key="9">
    <source>
        <dbReference type="Proteomes" id="UP001556367"/>
    </source>
</evidence>
<feature type="region of interest" description="Disordered" evidence="6">
    <location>
        <begin position="456"/>
        <end position="527"/>
    </location>
</feature>
<dbReference type="Pfam" id="PF00046">
    <property type="entry name" value="Homeodomain"/>
    <property type="match status" value="1"/>
</dbReference>
<dbReference type="SUPFAM" id="SSF46689">
    <property type="entry name" value="Homeodomain-like"/>
    <property type="match status" value="1"/>
</dbReference>
<proteinExistence type="predicted"/>
<evidence type="ECO:0000313" key="8">
    <source>
        <dbReference type="EMBL" id="KAL0951531.1"/>
    </source>
</evidence>
<dbReference type="Proteomes" id="UP001556367">
    <property type="component" value="Unassembled WGS sequence"/>
</dbReference>
<evidence type="ECO:0000256" key="3">
    <source>
        <dbReference type="ARBA" id="ARBA00023242"/>
    </source>
</evidence>
<evidence type="ECO:0000256" key="2">
    <source>
        <dbReference type="ARBA" id="ARBA00023155"/>
    </source>
</evidence>
<evidence type="ECO:0000256" key="6">
    <source>
        <dbReference type="SAM" id="MobiDB-lite"/>
    </source>
</evidence>
<evidence type="ECO:0000256" key="5">
    <source>
        <dbReference type="RuleBase" id="RU000682"/>
    </source>
</evidence>
<evidence type="ECO:0000256" key="4">
    <source>
        <dbReference type="PROSITE-ProRule" id="PRU00108"/>
    </source>
</evidence>
<gene>
    <name evidence="8" type="ORF">HGRIS_008215</name>
</gene>
<dbReference type="PROSITE" id="PS00027">
    <property type="entry name" value="HOMEOBOX_1"/>
    <property type="match status" value="1"/>
</dbReference>
<sequence>MAYHQPLLSTLRHSLSIHPLSTSPDVIQRISEDFKQMLAPYLESQPLKNRTTPSPPLLHFPSPPDISCRLHALKLSNTSINALSDVFNARCTTWGTDVQSVFEELHTNLWMHTPPNMQDTLRPIIQKAKEVFIQYYTSVSSHYCEQLVRWIQEQCSNPNGCSHPFQNTKASAKPAFNSDFVPFLEDFFEHNAYPSMADRQLMARKSLMTARQIEVWFQNHRRRARKEGKPLRRLQPTDPLPPHLRLHSIENKMFDLLRTFRGKQDDDPSHFSSEQEPDIPAESDDDGFQIFPNTRSSILEDSDAPNPLNIPTPPPDSILRCARASVNPFEQKRSWCFEAPRWQRCSTTSKSHVKAYSSVDEITVLFSRLNIRDASYTRQLISRHSGFAATCSITTVCPPAPHPALVRTNVPPPSQISLIPAHPYCTPQREETASPSPGPPRAGEIAASRRLRKFARLPKRIPQSCPQTHQLVTLGGRHTSPCCSPTPRSRRSSSSSTSSSGSTSSTPRTPTQSSLPLPTSKYSPYPIIVDDSSRDLFVEWRRRTATADKDVGMKYPPAFDSSPSERIPSFPCLS</sequence>
<dbReference type="SMART" id="SM00389">
    <property type="entry name" value="HOX"/>
    <property type="match status" value="1"/>
</dbReference>
<feature type="compositionally biased region" description="Acidic residues" evidence="6">
    <location>
        <begin position="275"/>
        <end position="287"/>
    </location>
</feature>
<name>A0ABR3J7P3_9AGAR</name>
<feature type="region of interest" description="Disordered" evidence="6">
    <location>
        <begin position="263"/>
        <end position="292"/>
    </location>
</feature>
<dbReference type="InterPro" id="IPR001356">
    <property type="entry name" value="HD"/>
</dbReference>
<dbReference type="InterPro" id="IPR009057">
    <property type="entry name" value="Homeodomain-like_sf"/>
</dbReference>
<comment type="subcellular location">
    <subcellularLocation>
        <location evidence="4 5">Nucleus</location>
    </subcellularLocation>
</comment>
<feature type="compositionally biased region" description="Low complexity" evidence="6">
    <location>
        <begin position="479"/>
        <end position="520"/>
    </location>
</feature>